<name>A0A2G8K250_STIJA</name>
<dbReference type="EMBL" id="MRZV01000966">
    <property type="protein sequence ID" value="PIK42039.1"/>
    <property type="molecule type" value="Genomic_DNA"/>
</dbReference>
<gene>
    <name evidence="1" type="ORF">BSL78_21097</name>
</gene>
<dbReference type="AlphaFoldDB" id="A0A2G8K250"/>
<organism evidence="1 2">
    <name type="scientific">Stichopus japonicus</name>
    <name type="common">Sea cucumber</name>
    <dbReference type="NCBI Taxonomy" id="307972"/>
    <lineage>
        <taxon>Eukaryota</taxon>
        <taxon>Metazoa</taxon>
        <taxon>Echinodermata</taxon>
        <taxon>Eleutherozoa</taxon>
        <taxon>Echinozoa</taxon>
        <taxon>Holothuroidea</taxon>
        <taxon>Aspidochirotacea</taxon>
        <taxon>Aspidochirotida</taxon>
        <taxon>Stichopodidae</taxon>
        <taxon>Apostichopus</taxon>
    </lineage>
</organism>
<sequence length="229" mass="25094">MCTFSDGQRCTENIQQNTTVARDGWKLQRAPSESGDYFARVACSKPCQDSVTVLQDVQGSPKPMLLSFYYSIWTLSSQDPSPPALSIFSCSDDPNWNSEIDLSDSISPQWRGAVISLLCKETFNVSFVASVSSANQGVVIDNIAMPFKFTTKGILNRPSYEIPVPLGMTDGPIDTTDKMAPDVSVTSPMVTEMIGYGPLSTDVTYESYNGVPYRTLAMSDGLNRNIENH</sequence>
<comment type="caution">
    <text evidence="1">The sequence shown here is derived from an EMBL/GenBank/DDBJ whole genome shotgun (WGS) entry which is preliminary data.</text>
</comment>
<proteinExistence type="predicted"/>
<evidence type="ECO:0000313" key="1">
    <source>
        <dbReference type="EMBL" id="PIK42039.1"/>
    </source>
</evidence>
<dbReference type="Proteomes" id="UP000230750">
    <property type="component" value="Unassembled WGS sequence"/>
</dbReference>
<dbReference type="Gene3D" id="2.60.120.200">
    <property type="match status" value="1"/>
</dbReference>
<dbReference type="SUPFAM" id="SSF49899">
    <property type="entry name" value="Concanavalin A-like lectins/glucanases"/>
    <property type="match status" value="1"/>
</dbReference>
<evidence type="ECO:0008006" key="3">
    <source>
        <dbReference type="Google" id="ProtNLM"/>
    </source>
</evidence>
<evidence type="ECO:0000313" key="2">
    <source>
        <dbReference type="Proteomes" id="UP000230750"/>
    </source>
</evidence>
<accession>A0A2G8K250</accession>
<dbReference type="InterPro" id="IPR013320">
    <property type="entry name" value="ConA-like_dom_sf"/>
</dbReference>
<reference evidence="1 2" key="1">
    <citation type="journal article" date="2017" name="PLoS Biol.">
        <title>The sea cucumber genome provides insights into morphological evolution and visceral regeneration.</title>
        <authorList>
            <person name="Zhang X."/>
            <person name="Sun L."/>
            <person name="Yuan J."/>
            <person name="Sun Y."/>
            <person name="Gao Y."/>
            <person name="Zhang L."/>
            <person name="Li S."/>
            <person name="Dai H."/>
            <person name="Hamel J.F."/>
            <person name="Liu C."/>
            <person name="Yu Y."/>
            <person name="Liu S."/>
            <person name="Lin W."/>
            <person name="Guo K."/>
            <person name="Jin S."/>
            <person name="Xu P."/>
            <person name="Storey K.B."/>
            <person name="Huan P."/>
            <person name="Zhang T."/>
            <person name="Zhou Y."/>
            <person name="Zhang J."/>
            <person name="Lin C."/>
            <person name="Li X."/>
            <person name="Xing L."/>
            <person name="Huo D."/>
            <person name="Sun M."/>
            <person name="Wang L."/>
            <person name="Mercier A."/>
            <person name="Li F."/>
            <person name="Yang H."/>
            <person name="Xiang J."/>
        </authorList>
    </citation>
    <scope>NUCLEOTIDE SEQUENCE [LARGE SCALE GENOMIC DNA]</scope>
    <source>
        <strain evidence="1">Shaxun</strain>
        <tissue evidence="1">Muscle</tissue>
    </source>
</reference>
<keyword evidence="2" id="KW-1185">Reference proteome</keyword>
<feature type="non-terminal residue" evidence="1">
    <location>
        <position position="229"/>
    </location>
</feature>
<protein>
    <recommendedName>
        <fullName evidence="3">MAM domain-containing protein</fullName>
    </recommendedName>
</protein>